<dbReference type="Proteomes" id="UP000434580">
    <property type="component" value="Unassembled WGS sequence"/>
</dbReference>
<dbReference type="Gene3D" id="3.40.30.10">
    <property type="entry name" value="Glutaredoxin"/>
    <property type="match status" value="1"/>
</dbReference>
<dbReference type="PROSITE" id="PS50404">
    <property type="entry name" value="GST_NTER"/>
    <property type="match status" value="1"/>
</dbReference>
<dbReference type="AlphaFoldDB" id="A0A5S9NLD1"/>
<dbReference type="OrthoDB" id="9793736at2"/>
<dbReference type="InterPro" id="IPR036249">
    <property type="entry name" value="Thioredoxin-like_sf"/>
</dbReference>
<dbReference type="PROSITE" id="PS51354">
    <property type="entry name" value="GLUTAREDOXIN_2"/>
    <property type="match status" value="1"/>
</dbReference>
<gene>
    <name evidence="2" type="ORF">DPBNPPHM_03174</name>
</gene>
<organism evidence="2 3">
    <name type="scientific">BD1-7 clade bacterium</name>
    <dbReference type="NCBI Taxonomy" id="2029982"/>
    <lineage>
        <taxon>Bacteria</taxon>
        <taxon>Pseudomonadati</taxon>
        <taxon>Pseudomonadota</taxon>
        <taxon>Gammaproteobacteria</taxon>
        <taxon>Cellvibrionales</taxon>
        <taxon>Spongiibacteraceae</taxon>
        <taxon>BD1-7 clade</taxon>
    </lineage>
</organism>
<reference evidence="2 3" key="1">
    <citation type="submission" date="2019-11" db="EMBL/GenBank/DDBJ databases">
        <authorList>
            <person name="Holert J."/>
        </authorList>
    </citation>
    <scope>NUCLEOTIDE SEQUENCE [LARGE SCALE GENOMIC DNA]</scope>
    <source>
        <strain evidence="2">BC5_2</strain>
    </source>
</reference>
<protein>
    <recommendedName>
        <fullName evidence="1">GST N-terminal domain-containing protein</fullName>
    </recommendedName>
</protein>
<dbReference type="EMBL" id="CACSII010000003">
    <property type="protein sequence ID" value="CAA0094151.1"/>
    <property type="molecule type" value="Genomic_DNA"/>
</dbReference>
<dbReference type="Pfam" id="PF13417">
    <property type="entry name" value="GST_N_3"/>
    <property type="match status" value="1"/>
</dbReference>
<proteinExistence type="predicted"/>
<evidence type="ECO:0000313" key="2">
    <source>
        <dbReference type="EMBL" id="CAA0094151.1"/>
    </source>
</evidence>
<dbReference type="InterPro" id="IPR004045">
    <property type="entry name" value="Glutathione_S-Trfase_N"/>
</dbReference>
<name>A0A5S9NLD1_9GAMM</name>
<sequence length="123" mass="14264">MTAIRWFLAIVLKTLNFLTLPKPVQRTEEEKKAISAALANHSLYHLPGCPFCLKVRRQTHRLQLPIEERDIKANQVFLDELVQGGGRRMVPCLRIDEPNGETRWMYESGDIIAYLQQRFEPTS</sequence>
<feature type="domain" description="GST N-terminal" evidence="1">
    <location>
        <begin position="39"/>
        <end position="123"/>
    </location>
</feature>
<evidence type="ECO:0000313" key="3">
    <source>
        <dbReference type="Proteomes" id="UP000434580"/>
    </source>
</evidence>
<evidence type="ECO:0000259" key="1">
    <source>
        <dbReference type="PROSITE" id="PS50404"/>
    </source>
</evidence>
<dbReference type="SUPFAM" id="SSF52833">
    <property type="entry name" value="Thioredoxin-like"/>
    <property type="match status" value="1"/>
</dbReference>
<accession>A0A5S9NLD1</accession>